<dbReference type="AlphaFoldDB" id="A0A3D9BNM8"/>
<dbReference type="GO" id="GO:0032259">
    <property type="term" value="P:methylation"/>
    <property type="evidence" value="ECO:0007669"/>
    <property type="project" value="UniProtKB-KW"/>
</dbReference>
<dbReference type="SUPFAM" id="SSF53335">
    <property type="entry name" value="S-adenosyl-L-methionine-dependent methyltransferases"/>
    <property type="match status" value="1"/>
</dbReference>
<dbReference type="InterPro" id="IPR050508">
    <property type="entry name" value="Methyltransf_Superfamily"/>
</dbReference>
<reference evidence="2 3" key="1">
    <citation type="journal article" date="2017" name="Int. J. Syst. Evol. Microbiol.">
        <title>Rhodosalinus sediminis gen. nov., sp. nov., isolated from marine saltern.</title>
        <authorList>
            <person name="Guo L.Y."/>
            <person name="Ling S.K."/>
            <person name="Li C.M."/>
            <person name="Chen G.J."/>
            <person name="Du Z.J."/>
        </authorList>
    </citation>
    <scope>NUCLEOTIDE SEQUENCE [LARGE SCALE GENOMIC DNA]</scope>
    <source>
        <strain evidence="2 3">WDN1C137</strain>
    </source>
</reference>
<dbReference type="PANTHER" id="PTHR42912">
    <property type="entry name" value="METHYLTRANSFERASE"/>
    <property type="match status" value="1"/>
</dbReference>
<evidence type="ECO:0000313" key="2">
    <source>
        <dbReference type="EMBL" id="REC55129.1"/>
    </source>
</evidence>
<protein>
    <submittedName>
        <fullName evidence="2">Class I SAM-dependent methyltransferase</fullName>
    </submittedName>
</protein>
<comment type="caution">
    <text evidence="2">The sequence shown here is derived from an EMBL/GenBank/DDBJ whole genome shotgun (WGS) entry which is preliminary data.</text>
</comment>
<dbReference type="Pfam" id="PF08241">
    <property type="entry name" value="Methyltransf_11"/>
    <property type="match status" value="1"/>
</dbReference>
<accession>A0A3D9BNM8</accession>
<dbReference type="InterPro" id="IPR013216">
    <property type="entry name" value="Methyltransf_11"/>
</dbReference>
<dbReference type="PANTHER" id="PTHR42912:SF93">
    <property type="entry name" value="N6-ADENOSINE-METHYLTRANSFERASE TMT1A"/>
    <property type="match status" value="1"/>
</dbReference>
<feature type="domain" description="Methyltransferase type 11" evidence="1">
    <location>
        <begin position="72"/>
        <end position="168"/>
    </location>
</feature>
<dbReference type="Gene3D" id="3.40.50.150">
    <property type="entry name" value="Vaccinia Virus protein VP39"/>
    <property type="match status" value="1"/>
</dbReference>
<evidence type="ECO:0000313" key="3">
    <source>
        <dbReference type="Proteomes" id="UP000257131"/>
    </source>
</evidence>
<name>A0A3D9BNM8_9RHOB</name>
<dbReference type="EMBL" id="QOHR01000021">
    <property type="protein sequence ID" value="REC55129.1"/>
    <property type="molecule type" value="Genomic_DNA"/>
</dbReference>
<dbReference type="InterPro" id="IPR029063">
    <property type="entry name" value="SAM-dependent_MTases_sf"/>
</dbReference>
<dbReference type="Proteomes" id="UP000257131">
    <property type="component" value="Unassembled WGS sequence"/>
</dbReference>
<organism evidence="2 3">
    <name type="scientific">Rhodosalinus sediminis</name>
    <dbReference type="NCBI Taxonomy" id="1940533"/>
    <lineage>
        <taxon>Bacteria</taxon>
        <taxon>Pseudomonadati</taxon>
        <taxon>Pseudomonadota</taxon>
        <taxon>Alphaproteobacteria</taxon>
        <taxon>Rhodobacterales</taxon>
        <taxon>Paracoccaceae</taxon>
        <taxon>Rhodosalinus</taxon>
    </lineage>
</organism>
<dbReference type="RefSeq" id="WP_115981199.1">
    <property type="nucleotide sequence ID" value="NZ_QOHR01000021.1"/>
</dbReference>
<keyword evidence="2" id="KW-0489">Methyltransferase</keyword>
<proteinExistence type="predicted"/>
<keyword evidence="2" id="KW-0808">Transferase</keyword>
<evidence type="ECO:0000259" key="1">
    <source>
        <dbReference type="Pfam" id="PF08241"/>
    </source>
</evidence>
<dbReference type="CDD" id="cd02440">
    <property type="entry name" value="AdoMet_MTases"/>
    <property type="match status" value="1"/>
</dbReference>
<gene>
    <name evidence="2" type="ORF">DRV84_12475</name>
</gene>
<dbReference type="GO" id="GO:0008757">
    <property type="term" value="F:S-adenosylmethionine-dependent methyltransferase activity"/>
    <property type="evidence" value="ECO:0007669"/>
    <property type="project" value="InterPro"/>
</dbReference>
<dbReference type="OrthoDB" id="9765084at2"/>
<keyword evidence="3" id="KW-1185">Reference proteome</keyword>
<sequence>MTDAPLRTDWTDTLARGAAPAPDALRAHLRRIHHDHAGFTESCAMRCRDAEGRTSYAWLAEAVDPERHGVVLDLACGSGPLLQLCHATLPGALRLVGVDMSPDELALARARLPEGRARLIEAQAQRLDALADGAVDVALCHWALTLMDPVAPVLEEVARVLAPGGRFAALVDGPMEAAPGYADVHDLIYGHVQAALPRYGAVDLGDPRVRGTADLVALARAAFPGASVRVETGVVTMSAPAETLAEEAAGFFYAAFVLAPEARARMLADLAALLAGMAPDDPPRFAMPVNRLVVDLA</sequence>